<comment type="caution">
    <text evidence="1">The sequence shown here is derived from an EMBL/GenBank/DDBJ whole genome shotgun (WGS) entry which is preliminary data.</text>
</comment>
<proteinExistence type="predicted"/>
<dbReference type="Pfam" id="PF19821">
    <property type="entry name" value="Phage_capsid_2"/>
    <property type="match status" value="1"/>
</dbReference>
<accession>A0A0F9ML94</accession>
<gene>
    <name evidence="1" type="ORF">LCGC14_1141100</name>
</gene>
<evidence type="ECO:0008006" key="2">
    <source>
        <dbReference type="Google" id="ProtNLM"/>
    </source>
</evidence>
<dbReference type="AlphaFoldDB" id="A0A0F9ML94"/>
<reference evidence="1" key="1">
    <citation type="journal article" date="2015" name="Nature">
        <title>Complex archaea that bridge the gap between prokaryotes and eukaryotes.</title>
        <authorList>
            <person name="Spang A."/>
            <person name="Saw J.H."/>
            <person name="Jorgensen S.L."/>
            <person name="Zaremba-Niedzwiedzka K."/>
            <person name="Martijn J."/>
            <person name="Lind A.E."/>
            <person name="van Eijk R."/>
            <person name="Schleper C."/>
            <person name="Guy L."/>
            <person name="Ettema T.J."/>
        </authorList>
    </citation>
    <scope>NUCLEOTIDE SEQUENCE</scope>
</reference>
<protein>
    <recommendedName>
        <fullName evidence="2">Major capsid protein</fullName>
    </recommendedName>
</protein>
<sequence length="292" mass="32104">MSVTIDVAFVQQYQDMVTILAQQRGSKLRGFSQEKSGKGKSIFFDRAGAVAAVKKTIRHSDTPRVDTPHSRRMAVLADYEISDLLDKQDDYRILIDPENVYALSQAMAIGRAYDDEFITAMGGTAKTGETGSGSQTLPSGQKIAADFPSGGAAEGLTVGKLRQAAFLLDDKDVFEEDRVFVASPKGKQQLLSTTEIGSRDFNDVQALVQGKIDFFMGFKFIWSTRLSKSSNDRKCYAWQRLAMGMYEAEALFVDIGPRRDKSMAIQVFSSGSFAGVRVEDEAVVEVIIDESV</sequence>
<organism evidence="1">
    <name type="scientific">marine sediment metagenome</name>
    <dbReference type="NCBI Taxonomy" id="412755"/>
    <lineage>
        <taxon>unclassified sequences</taxon>
        <taxon>metagenomes</taxon>
        <taxon>ecological metagenomes</taxon>
    </lineage>
</organism>
<name>A0A0F9ML94_9ZZZZ</name>
<evidence type="ECO:0000313" key="1">
    <source>
        <dbReference type="EMBL" id="KKN00112.1"/>
    </source>
</evidence>
<dbReference type="InterPro" id="IPR045565">
    <property type="entry name" value="Phage_capsid_2"/>
</dbReference>
<dbReference type="EMBL" id="LAZR01005413">
    <property type="protein sequence ID" value="KKN00112.1"/>
    <property type="molecule type" value="Genomic_DNA"/>
</dbReference>